<dbReference type="AlphaFoldDB" id="A0A8B8L7V3"/>
<dbReference type="GO" id="GO:0080044">
    <property type="term" value="F:quercetin 7-O-glucosyltransferase activity"/>
    <property type="evidence" value="ECO:0007669"/>
    <property type="project" value="TreeGrafter"/>
</dbReference>
<dbReference type="PANTHER" id="PTHR11926">
    <property type="entry name" value="GLUCOSYL/GLUCURONOSYL TRANSFERASES"/>
    <property type="match status" value="1"/>
</dbReference>
<keyword evidence="2" id="KW-0808">Transferase</keyword>
<sequence length="458" mass="51503">MGMKHVLVLPFPAQGHVNPLMHFSQKLTQQGFKVTFINTDFNHKRKVSATNEHVNHDGFGFRLISVPDGLGPHDDRNDLASLCMAILSTMPCLLEKVIRDINAFDNGSEKITGIVADANMAWSLEIANKLGIKSALFCPCSAAIFVLQDNIPRLIEDGIIDSDGKTFGFPIVKGKFQLSPRMPVMDTADIPWCCIGDSTEQKIIYNYIANMMQYSQLTDWWLCNSNSELELGALSLSPKILPIGPLKEIDDEFRSLGQFWEEDLSCLTWLDQQSPCSVIYIAFGSFTVFDPDQFKELALGLELTNKSFLWVVREDASGGTKNAYPDEFQGTCGKIVKWAPQQKVLSHPATACFISHCGWNSTMEGVSNGVPFLCWPYFADQLFDKAYICDMWNVGLGFDLDEKGLISRWEIKKKVDQLLGDENLRGRCQKLKEMIINNNAVGGQSYENFRKFEEWLKG</sequence>
<organism evidence="4 5">
    <name type="scientific">Abrus precatorius</name>
    <name type="common">Indian licorice</name>
    <name type="synonym">Glycine abrus</name>
    <dbReference type="NCBI Taxonomy" id="3816"/>
    <lineage>
        <taxon>Eukaryota</taxon>
        <taxon>Viridiplantae</taxon>
        <taxon>Streptophyta</taxon>
        <taxon>Embryophyta</taxon>
        <taxon>Tracheophyta</taxon>
        <taxon>Spermatophyta</taxon>
        <taxon>Magnoliopsida</taxon>
        <taxon>eudicotyledons</taxon>
        <taxon>Gunneridae</taxon>
        <taxon>Pentapetalae</taxon>
        <taxon>rosids</taxon>
        <taxon>fabids</taxon>
        <taxon>Fabales</taxon>
        <taxon>Fabaceae</taxon>
        <taxon>Papilionoideae</taxon>
        <taxon>50 kb inversion clade</taxon>
        <taxon>NPAAA clade</taxon>
        <taxon>indigoferoid/millettioid clade</taxon>
        <taxon>Abreae</taxon>
        <taxon>Abrus</taxon>
    </lineage>
</organism>
<keyword evidence="4" id="KW-1185">Reference proteome</keyword>
<accession>A0A8B8L7V3</accession>
<name>A0A8B8L7V3_ABRPR</name>
<dbReference type="SUPFAM" id="SSF53756">
    <property type="entry name" value="UDP-Glycosyltransferase/glycogen phosphorylase"/>
    <property type="match status" value="1"/>
</dbReference>
<dbReference type="CDD" id="cd03784">
    <property type="entry name" value="GT1_Gtf-like"/>
    <property type="match status" value="1"/>
</dbReference>
<dbReference type="FunFam" id="3.40.50.2000:FF:000061">
    <property type="entry name" value="UDP-glycosyltransferase 83A1"/>
    <property type="match status" value="1"/>
</dbReference>
<dbReference type="Pfam" id="PF26168">
    <property type="entry name" value="Glyco_transf_N"/>
    <property type="match status" value="1"/>
</dbReference>
<reference evidence="4" key="1">
    <citation type="journal article" date="2019" name="Toxins">
        <title>Detection of Abrin-Like and Prepropulchellin-Like Toxin Genes and Transcripts Using Whole Genome Sequencing and Full-Length Transcript Sequencing of Abrus precatorius.</title>
        <authorList>
            <person name="Hovde B.T."/>
            <person name="Daligault H.E."/>
            <person name="Hanschen E.R."/>
            <person name="Kunde Y.A."/>
            <person name="Johnson M.B."/>
            <person name="Starkenburg S.R."/>
            <person name="Johnson S.L."/>
        </authorList>
    </citation>
    <scope>NUCLEOTIDE SEQUENCE [LARGE SCALE GENOMIC DNA]</scope>
</reference>
<gene>
    <name evidence="5" type="primary">LOC113862546</name>
</gene>
<evidence type="ECO:0000313" key="4">
    <source>
        <dbReference type="Proteomes" id="UP000694853"/>
    </source>
</evidence>
<proteinExistence type="inferred from homology"/>
<dbReference type="FunFam" id="3.40.50.2000:FF:000108">
    <property type="entry name" value="UDP-glycosyltransferase 83A1"/>
    <property type="match status" value="1"/>
</dbReference>
<dbReference type="PANTHER" id="PTHR11926:SF1530">
    <property type="entry name" value="EF-HAND DOMAIN-CONTAINING PROTEIN"/>
    <property type="match status" value="1"/>
</dbReference>
<evidence type="ECO:0000256" key="2">
    <source>
        <dbReference type="ARBA" id="ARBA00022679"/>
    </source>
</evidence>
<evidence type="ECO:0000256" key="1">
    <source>
        <dbReference type="ARBA" id="ARBA00009995"/>
    </source>
</evidence>
<feature type="domain" description="Glycosyltransferase N-terminal" evidence="3">
    <location>
        <begin position="6"/>
        <end position="47"/>
    </location>
</feature>
<dbReference type="GO" id="GO:0080043">
    <property type="term" value="F:quercetin 3-O-glucosyltransferase activity"/>
    <property type="evidence" value="ECO:0007669"/>
    <property type="project" value="TreeGrafter"/>
</dbReference>
<dbReference type="GeneID" id="113862546"/>
<dbReference type="KEGG" id="aprc:113862546"/>
<protein>
    <submittedName>
        <fullName evidence="5">UDP-glycosyltransferase 83A1-like</fullName>
    </submittedName>
</protein>
<evidence type="ECO:0000259" key="3">
    <source>
        <dbReference type="Pfam" id="PF26168"/>
    </source>
</evidence>
<dbReference type="OrthoDB" id="5835829at2759"/>
<reference evidence="5" key="2">
    <citation type="submission" date="2025-08" db="UniProtKB">
        <authorList>
            <consortium name="RefSeq"/>
        </authorList>
    </citation>
    <scope>IDENTIFICATION</scope>
    <source>
        <tissue evidence="5">Young leaves</tissue>
    </source>
</reference>
<dbReference type="Gene3D" id="3.40.50.2000">
    <property type="entry name" value="Glycogen Phosphorylase B"/>
    <property type="match status" value="2"/>
</dbReference>
<dbReference type="Proteomes" id="UP000694853">
    <property type="component" value="Unplaced"/>
</dbReference>
<evidence type="ECO:0000313" key="5">
    <source>
        <dbReference type="RefSeq" id="XP_027351428.1"/>
    </source>
</evidence>
<dbReference type="InterPro" id="IPR002213">
    <property type="entry name" value="UDP_glucos_trans"/>
</dbReference>
<dbReference type="RefSeq" id="XP_027351428.1">
    <property type="nucleotide sequence ID" value="XM_027495627.1"/>
</dbReference>
<dbReference type="InterPro" id="IPR058980">
    <property type="entry name" value="Glyco_transf_N"/>
</dbReference>
<comment type="similarity">
    <text evidence="1">Belongs to the UDP-glycosyltransferase family.</text>
</comment>
<dbReference type="Pfam" id="PF00201">
    <property type="entry name" value="UDPGT"/>
    <property type="match status" value="1"/>
</dbReference>